<proteinExistence type="predicted"/>
<feature type="compositionally biased region" description="Low complexity" evidence="1">
    <location>
        <begin position="208"/>
        <end position="217"/>
    </location>
</feature>
<dbReference type="STRING" id="6183.A0A5K4F019"/>
<evidence type="ECO:0000256" key="1">
    <source>
        <dbReference type="SAM" id="MobiDB-lite"/>
    </source>
</evidence>
<name>A0A5K4F019_SCHMA</name>
<dbReference type="InParanoid" id="A0A5K4F019"/>
<sequence>MNKPNSSITQNHYYAIDLQTDFQLQTPCISNFLDYDLSPSELRNDNNNNLLEGGGEQCQEISKVSQQQQHHHHPQQQQQQEYQLNHTGHPQQYGNVHYINSYLSNYPYNQYLQSGDCLINSTINPNMNDMTMSIMKKIGTDNDFSSELQIPINQISSSHSKPTFNFGKRQAFHDFKELLLDIYHDENGSFINKDQDDISNGSQYPRPSSIVSSTSNSITSINQNQSALYNYSNDIHRIDPTLRRHKELPTSKENSALHNDTENFINNQVNNEDIYLNDNNNLTKIQEGKLINSKLPKGKLELKFLLNQDNTIHDISKYGKVAKTIITKNGLQKLFVIRGRIIDTRIQFHYLKFKNNKLISCYGDNDIGDNNEEDIDFMKNHKFKLRFKPFTIFGGICTPAIGYNDPMQIPNLLTKQEQLCFIQAIQNDTTTTNNNITYKLMNDGYLVMEIDFHHFCDIYHLVFPFLNSKCPSTWKKDVHITVTLIDENDNELSSIEFEVVSCASPIRDAHRYQQRQRIAELEFAEKNLHKTNVNTDSLFEWDHQTSQSVSQSTSKLSISDISPNSSGFGSLYSPLLSITSEEDHFNELQLYLARNEASTPSHHTTASVTTDSIGTINNNNSSISDGDNQKSDILSQSTSNDELIDLSNWGRLKKLKHKRLISNLTNSYTTERNPRNLFKQSTQQMSSKTMNSKYAMKRQVKEIDNGSCDGQEYVIKTKSLRIYRILSLLNRELSRHL</sequence>
<feature type="region of interest" description="Disordered" evidence="1">
    <location>
        <begin position="596"/>
        <end position="634"/>
    </location>
</feature>
<reference evidence="3" key="2">
    <citation type="submission" date="2019-11" db="UniProtKB">
        <authorList>
            <consortium name="WormBaseParasite"/>
        </authorList>
    </citation>
    <scope>IDENTIFICATION</scope>
    <source>
        <strain evidence="3">Puerto Rican</strain>
    </source>
</reference>
<dbReference type="Proteomes" id="UP000008854">
    <property type="component" value="Unassembled WGS sequence"/>
</dbReference>
<dbReference type="AlphaFoldDB" id="A0A5K4F019"/>
<feature type="region of interest" description="Disordered" evidence="1">
    <location>
        <begin position="193"/>
        <end position="217"/>
    </location>
</feature>
<reference evidence="2" key="1">
    <citation type="journal article" date="2012" name="PLoS Negl. Trop. Dis.">
        <title>A systematically improved high quality genome and transcriptome of the human blood fluke Schistosoma mansoni.</title>
        <authorList>
            <person name="Protasio A.V."/>
            <person name="Tsai I.J."/>
            <person name="Babbage A."/>
            <person name="Nichol S."/>
            <person name="Hunt M."/>
            <person name="Aslett M.A."/>
            <person name="De Silva N."/>
            <person name="Velarde G.S."/>
            <person name="Anderson T.J."/>
            <person name="Clark R.C."/>
            <person name="Davidson C."/>
            <person name="Dillon G.P."/>
            <person name="Holroyd N.E."/>
            <person name="LoVerde P.T."/>
            <person name="Lloyd C."/>
            <person name="McQuillan J."/>
            <person name="Oliveira G."/>
            <person name="Otto T.D."/>
            <person name="Parker-Manuel S.J."/>
            <person name="Quail M.A."/>
            <person name="Wilson R.A."/>
            <person name="Zerlotini A."/>
            <person name="Dunne D.W."/>
            <person name="Berriman M."/>
        </authorList>
    </citation>
    <scope>NUCLEOTIDE SEQUENCE [LARGE SCALE GENOMIC DNA]</scope>
    <source>
        <strain evidence="2">Puerto Rican</strain>
    </source>
</reference>
<accession>A0A5K4F019</accession>
<evidence type="ECO:0000313" key="2">
    <source>
        <dbReference type="Proteomes" id="UP000008854"/>
    </source>
</evidence>
<feature type="compositionally biased region" description="Low complexity" evidence="1">
    <location>
        <begin position="609"/>
        <end position="626"/>
    </location>
</feature>
<keyword evidence="2" id="KW-1185">Reference proteome</keyword>
<organism evidence="2 3">
    <name type="scientific">Schistosoma mansoni</name>
    <name type="common">Blood fluke</name>
    <dbReference type="NCBI Taxonomy" id="6183"/>
    <lineage>
        <taxon>Eukaryota</taxon>
        <taxon>Metazoa</taxon>
        <taxon>Spiralia</taxon>
        <taxon>Lophotrochozoa</taxon>
        <taxon>Platyhelminthes</taxon>
        <taxon>Trematoda</taxon>
        <taxon>Digenea</taxon>
        <taxon>Strigeidida</taxon>
        <taxon>Schistosomatoidea</taxon>
        <taxon>Schistosomatidae</taxon>
        <taxon>Schistosoma</taxon>
    </lineage>
</organism>
<dbReference type="WBParaSite" id="Smp_243800.1">
    <property type="protein sequence ID" value="Smp_243800.1"/>
    <property type="gene ID" value="Smp_243800"/>
</dbReference>
<evidence type="ECO:0000313" key="3">
    <source>
        <dbReference type="WBParaSite" id="Smp_243800.1"/>
    </source>
</evidence>
<protein>
    <submittedName>
        <fullName evidence="3">Cadherin domain-containing protein</fullName>
    </submittedName>
</protein>
<feature type="compositionally biased region" description="Polar residues" evidence="1">
    <location>
        <begin position="596"/>
        <end position="608"/>
    </location>
</feature>
<feature type="region of interest" description="Disordered" evidence="1">
    <location>
        <begin position="44"/>
        <end position="81"/>
    </location>
</feature>